<evidence type="ECO:0000256" key="5">
    <source>
        <dbReference type="ARBA" id="ARBA00022679"/>
    </source>
</evidence>
<dbReference type="Pfam" id="PF01687">
    <property type="entry name" value="Flavokinase"/>
    <property type="match status" value="1"/>
</dbReference>
<keyword evidence="8" id="KW-0067">ATP-binding</keyword>
<evidence type="ECO:0000313" key="13">
    <source>
        <dbReference type="Proteomes" id="UP001608902"/>
    </source>
</evidence>
<evidence type="ECO:0000256" key="1">
    <source>
        <dbReference type="ARBA" id="ARBA00005201"/>
    </source>
</evidence>
<dbReference type="SMART" id="SM00021">
    <property type="entry name" value="DAX"/>
    <property type="match status" value="1"/>
</dbReference>
<dbReference type="InterPro" id="IPR001158">
    <property type="entry name" value="DIX"/>
</dbReference>
<proteinExistence type="predicted"/>
<keyword evidence="6 9" id="KW-0879">Wnt signaling pathway</keyword>
<keyword evidence="13" id="KW-1185">Reference proteome</keyword>
<keyword evidence="7" id="KW-0547">Nucleotide-binding</keyword>
<dbReference type="InterPro" id="IPR029071">
    <property type="entry name" value="Ubiquitin-like_domsf"/>
</dbReference>
<evidence type="ECO:0000256" key="9">
    <source>
        <dbReference type="PROSITE-ProRule" id="PRU00069"/>
    </source>
</evidence>
<dbReference type="InterPro" id="IPR038207">
    <property type="entry name" value="DIX_dom_sf"/>
</dbReference>
<evidence type="ECO:0000256" key="2">
    <source>
        <dbReference type="ARBA" id="ARBA00012105"/>
    </source>
</evidence>
<evidence type="ECO:0000256" key="3">
    <source>
        <dbReference type="ARBA" id="ARBA00022630"/>
    </source>
</evidence>
<dbReference type="GO" id="GO:0005524">
    <property type="term" value="F:ATP binding"/>
    <property type="evidence" value="ECO:0007669"/>
    <property type="project" value="UniProtKB-KW"/>
</dbReference>
<keyword evidence="4" id="KW-0288">FMN</keyword>
<dbReference type="EMBL" id="JBGFUD010005457">
    <property type="protein sequence ID" value="MFH4980370.1"/>
    <property type="molecule type" value="Genomic_DNA"/>
</dbReference>
<protein>
    <recommendedName>
        <fullName evidence="2">riboflavin kinase</fullName>
        <ecNumber evidence="2">2.7.1.26</ecNumber>
    </recommendedName>
</protein>
<dbReference type="PANTHER" id="PTHR22749">
    <property type="entry name" value="RIBOFLAVIN KINASE/FMN ADENYLYLTRANSFERASE"/>
    <property type="match status" value="1"/>
</dbReference>
<gene>
    <name evidence="12" type="ORF">AB6A40_007079</name>
</gene>
<feature type="domain" description="DIX" evidence="11">
    <location>
        <begin position="161"/>
        <end position="243"/>
    </location>
</feature>
<dbReference type="AlphaFoldDB" id="A0ABD6EVU0"/>
<dbReference type="InterPro" id="IPR023468">
    <property type="entry name" value="Riboflavin_kinase"/>
</dbReference>
<evidence type="ECO:0000256" key="7">
    <source>
        <dbReference type="ARBA" id="ARBA00022741"/>
    </source>
</evidence>
<feature type="region of interest" description="Disordered" evidence="10">
    <location>
        <begin position="363"/>
        <end position="385"/>
    </location>
</feature>
<evidence type="ECO:0000256" key="6">
    <source>
        <dbReference type="ARBA" id="ARBA00022687"/>
    </source>
</evidence>
<keyword evidence="5" id="KW-0808">Transferase</keyword>
<evidence type="ECO:0000256" key="4">
    <source>
        <dbReference type="ARBA" id="ARBA00022643"/>
    </source>
</evidence>
<sequence>MPQKSIFPYYFAGRVVSGFGRGGKQLGCPTANMDESCVEQLPSSFPCGVFYGLAQVDSGKLYGMVMSIGWNPHFKNEKKTIEVHILHSFEQDFYGAELRAVALGYLRPMQSYGSLDDLRKAIANDISSATMKLSEVNIEDYVKMEHFQLGSIALSMSEERKKKTTKVYYYLDDNTPYLSVVPVAEDAITLGDFKKVFTRKGYKYFCKQIDPAIGCEVKVEIRDDSTRLQKSANGLVELVLLTTSINNRVDNGPGTITRVVDKKGRNTVVPPFALEVQDQKLRKRRSLHNIDSTDVPCSVTESTASRLMSNENSVTASSLSTIVSKRAGEVLAEMYTSNSEDPYRLDDSSSRFSMQSSSCLGLSAGAVKGTPNMKPHRQRRPRRERYRKAYIPSTISSITESR</sequence>
<dbReference type="PROSITE" id="PS50841">
    <property type="entry name" value="DIX"/>
    <property type="match status" value="1"/>
</dbReference>
<name>A0ABD6EVU0_9BILA</name>
<evidence type="ECO:0000259" key="11">
    <source>
        <dbReference type="PROSITE" id="PS50841"/>
    </source>
</evidence>
<dbReference type="GO" id="GO:0008531">
    <property type="term" value="F:riboflavin kinase activity"/>
    <property type="evidence" value="ECO:0007669"/>
    <property type="project" value="UniProtKB-EC"/>
</dbReference>
<dbReference type="EC" id="2.7.1.26" evidence="2"/>
<evidence type="ECO:0000256" key="10">
    <source>
        <dbReference type="SAM" id="MobiDB-lite"/>
    </source>
</evidence>
<dbReference type="SUPFAM" id="SSF82114">
    <property type="entry name" value="Riboflavin kinase-like"/>
    <property type="match status" value="1"/>
</dbReference>
<comment type="pathway">
    <text evidence="1">Cofactor biosynthesis; FMN biosynthesis; FMN from riboflavin (ATP route): step 1/1.</text>
</comment>
<dbReference type="GO" id="GO:0016055">
    <property type="term" value="P:Wnt signaling pathway"/>
    <property type="evidence" value="ECO:0007669"/>
    <property type="project" value="UniProtKB-KW"/>
</dbReference>
<keyword evidence="3" id="KW-0285">Flavoprotein</keyword>
<dbReference type="InterPro" id="IPR015865">
    <property type="entry name" value="Riboflavin_kinase_bac/euk"/>
</dbReference>
<reference evidence="12 13" key="1">
    <citation type="submission" date="2024-08" db="EMBL/GenBank/DDBJ databases">
        <title>Gnathostoma spinigerum genome.</title>
        <authorList>
            <person name="Gonzalez-Bertolin B."/>
            <person name="Monzon S."/>
            <person name="Zaballos A."/>
            <person name="Jimenez P."/>
            <person name="Dekumyoy P."/>
            <person name="Varona S."/>
            <person name="Cuesta I."/>
            <person name="Sumanam S."/>
            <person name="Adisakwattana P."/>
            <person name="Gasser R.B."/>
            <person name="Hernandez-Gonzalez A."/>
            <person name="Young N.D."/>
            <person name="Perteguer M.J."/>
        </authorList>
    </citation>
    <scope>NUCLEOTIDE SEQUENCE [LARGE SCALE GENOMIC DNA]</scope>
    <source>
        <strain evidence="12">AL3</strain>
        <tissue evidence="12">Liver</tissue>
    </source>
</reference>
<dbReference type="Pfam" id="PF00778">
    <property type="entry name" value="DIX"/>
    <property type="match status" value="1"/>
</dbReference>
<comment type="caution">
    <text evidence="12">The sequence shown here is derived from an EMBL/GenBank/DDBJ whole genome shotgun (WGS) entry which is preliminary data.</text>
</comment>
<dbReference type="Gene3D" id="2.40.30.30">
    <property type="entry name" value="Riboflavin kinase-like"/>
    <property type="match status" value="1"/>
</dbReference>
<evidence type="ECO:0000313" key="12">
    <source>
        <dbReference type="EMBL" id="MFH4980370.1"/>
    </source>
</evidence>
<dbReference type="InterPro" id="IPR023465">
    <property type="entry name" value="Riboflavin_kinase_dom_sf"/>
</dbReference>
<dbReference type="SMART" id="SM00904">
    <property type="entry name" value="Flavokinase"/>
    <property type="match status" value="1"/>
</dbReference>
<organism evidence="12 13">
    <name type="scientific">Gnathostoma spinigerum</name>
    <dbReference type="NCBI Taxonomy" id="75299"/>
    <lineage>
        <taxon>Eukaryota</taxon>
        <taxon>Metazoa</taxon>
        <taxon>Ecdysozoa</taxon>
        <taxon>Nematoda</taxon>
        <taxon>Chromadorea</taxon>
        <taxon>Rhabditida</taxon>
        <taxon>Spirurina</taxon>
        <taxon>Gnathostomatomorpha</taxon>
        <taxon>Gnathostomatoidea</taxon>
        <taxon>Gnathostomatidae</taxon>
        <taxon>Gnathostoma</taxon>
    </lineage>
</organism>
<dbReference type="Gene3D" id="2.40.240.130">
    <property type="match status" value="1"/>
</dbReference>
<accession>A0ABD6EVU0</accession>
<evidence type="ECO:0000256" key="8">
    <source>
        <dbReference type="ARBA" id="ARBA00022840"/>
    </source>
</evidence>
<dbReference type="SUPFAM" id="SSF54236">
    <property type="entry name" value="Ubiquitin-like"/>
    <property type="match status" value="1"/>
</dbReference>
<dbReference type="Proteomes" id="UP001608902">
    <property type="component" value="Unassembled WGS sequence"/>
</dbReference>
<dbReference type="PANTHER" id="PTHR22749:SF6">
    <property type="entry name" value="RIBOFLAVIN KINASE"/>
    <property type="match status" value="1"/>
</dbReference>
<feature type="compositionally biased region" description="Basic residues" evidence="10">
    <location>
        <begin position="374"/>
        <end position="385"/>
    </location>
</feature>